<evidence type="ECO:0000259" key="3">
    <source>
        <dbReference type="PROSITE" id="PS50222"/>
    </source>
</evidence>
<organism evidence="4 5">
    <name type="scientific">Prorocentrum cordatum</name>
    <dbReference type="NCBI Taxonomy" id="2364126"/>
    <lineage>
        <taxon>Eukaryota</taxon>
        <taxon>Sar</taxon>
        <taxon>Alveolata</taxon>
        <taxon>Dinophyceae</taxon>
        <taxon>Prorocentrales</taxon>
        <taxon>Prorocentraceae</taxon>
        <taxon>Prorocentrum</taxon>
    </lineage>
</organism>
<feature type="domain" description="EF-hand" evidence="3">
    <location>
        <begin position="83"/>
        <end position="118"/>
    </location>
</feature>
<feature type="compositionally biased region" description="Pro residues" evidence="2">
    <location>
        <begin position="8"/>
        <end position="19"/>
    </location>
</feature>
<sequence>ADAAAPVSAPPSPAPPPRAPAAAAANRPSAADRAERALRQAAELRFRDLHSMFQVLDRGNNGYVSGAEFVEALSRDILCSFGFSEADLAELAGRFDLNGDGFVSFNEFAHYLEGKALRALPPEGMLLRAARGLTAAAPWPIGQLIVPAVALRDVQAHQAML</sequence>
<dbReference type="PROSITE" id="PS00018">
    <property type="entry name" value="EF_HAND_1"/>
    <property type="match status" value="1"/>
</dbReference>
<feature type="region of interest" description="Disordered" evidence="2">
    <location>
        <begin position="1"/>
        <end position="30"/>
    </location>
</feature>
<feature type="non-terminal residue" evidence="4">
    <location>
        <position position="1"/>
    </location>
</feature>
<dbReference type="CDD" id="cd00051">
    <property type="entry name" value="EFh"/>
    <property type="match status" value="1"/>
</dbReference>
<proteinExistence type="predicted"/>
<comment type="caution">
    <text evidence="4">The sequence shown here is derived from an EMBL/GenBank/DDBJ whole genome shotgun (WGS) entry which is preliminary data.</text>
</comment>
<name>A0ABN9UU51_9DINO</name>
<dbReference type="Pfam" id="PF13499">
    <property type="entry name" value="EF-hand_7"/>
    <property type="match status" value="1"/>
</dbReference>
<evidence type="ECO:0000256" key="1">
    <source>
        <dbReference type="ARBA" id="ARBA00022837"/>
    </source>
</evidence>
<dbReference type="InterPro" id="IPR018247">
    <property type="entry name" value="EF_Hand_1_Ca_BS"/>
</dbReference>
<evidence type="ECO:0000313" key="5">
    <source>
        <dbReference type="Proteomes" id="UP001189429"/>
    </source>
</evidence>
<protein>
    <recommendedName>
        <fullName evidence="3">EF-hand domain-containing protein</fullName>
    </recommendedName>
</protein>
<dbReference type="Proteomes" id="UP001189429">
    <property type="component" value="Unassembled WGS sequence"/>
</dbReference>
<dbReference type="InterPro" id="IPR011992">
    <property type="entry name" value="EF-hand-dom_pair"/>
</dbReference>
<evidence type="ECO:0000256" key="2">
    <source>
        <dbReference type="SAM" id="MobiDB-lite"/>
    </source>
</evidence>
<feature type="domain" description="EF-hand" evidence="3">
    <location>
        <begin position="44"/>
        <end position="79"/>
    </location>
</feature>
<dbReference type="PROSITE" id="PS50222">
    <property type="entry name" value="EF_HAND_2"/>
    <property type="match status" value="2"/>
</dbReference>
<keyword evidence="1" id="KW-0106">Calcium</keyword>
<dbReference type="Gene3D" id="1.10.238.10">
    <property type="entry name" value="EF-hand"/>
    <property type="match status" value="1"/>
</dbReference>
<evidence type="ECO:0000313" key="4">
    <source>
        <dbReference type="EMBL" id="CAK0862048.1"/>
    </source>
</evidence>
<accession>A0ABN9UU51</accession>
<dbReference type="InterPro" id="IPR002048">
    <property type="entry name" value="EF_hand_dom"/>
</dbReference>
<gene>
    <name evidence="4" type="ORF">PCOR1329_LOCUS50562</name>
</gene>
<feature type="compositionally biased region" description="Low complexity" evidence="2">
    <location>
        <begin position="20"/>
        <end position="29"/>
    </location>
</feature>
<dbReference type="SUPFAM" id="SSF47473">
    <property type="entry name" value="EF-hand"/>
    <property type="match status" value="1"/>
</dbReference>
<dbReference type="SMART" id="SM00054">
    <property type="entry name" value="EFh"/>
    <property type="match status" value="2"/>
</dbReference>
<dbReference type="EMBL" id="CAUYUJ010016119">
    <property type="protein sequence ID" value="CAK0862048.1"/>
    <property type="molecule type" value="Genomic_DNA"/>
</dbReference>
<reference evidence="4" key="1">
    <citation type="submission" date="2023-10" db="EMBL/GenBank/DDBJ databases">
        <authorList>
            <person name="Chen Y."/>
            <person name="Shah S."/>
            <person name="Dougan E. K."/>
            <person name="Thang M."/>
            <person name="Chan C."/>
        </authorList>
    </citation>
    <scope>NUCLEOTIDE SEQUENCE [LARGE SCALE GENOMIC DNA]</scope>
</reference>
<keyword evidence="5" id="KW-1185">Reference proteome</keyword>